<organism evidence="2 3">
    <name type="scientific">Dyella choica</name>
    <dbReference type="NCBI Taxonomy" id="1927959"/>
    <lineage>
        <taxon>Bacteria</taxon>
        <taxon>Pseudomonadati</taxon>
        <taxon>Pseudomonadota</taxon>
        <taxon>Gammaproteobacteria</taxon>
        <taxon>Lysobacterales</taxon>
        <taxon>Rhodanobacteraceae</taxon>
        <taxon>Dyella</taxon>
    </lineage>
</organism>
<dbReference type="RefSeq" id="WP_126686605.1">
    <property type="nucleotide sequence ID" value="NZ_RYYV01000022.1"/>
</dbReference>
<dbReference type="OrthoDB" id="9803379at2"/>
<gene>
    <name evidence="2" type="ORF">EKH80_20175</name>
</gene>
<accession>A0A432M0T3</accession>
<evidence type="ECO:0000313" key="2">
    <source>
        <dbReference type="EMBL" id="RUL70518.1"/>
    </source>
</evidence>
<proteinExistence type="predicted"/>
<protein>
    <submittedName>
        <fullName evidence="2">XRE family transcriptional regulator</fullName>
    </submittedName>
</protein>
<name>A0A432M0T3_9GAMM</name>
<keyword evidence="3" id="KW-1185">Reference proteome</keyword>
<dbReference type="Gene3D" id="1.10.260.40">
    <property type="entry name" value="lambda repressor-like DNA-binding domains"/>
    <property type="match status" value="1"/>
</dbReference>
<dbReference type="GO" id="GO:0003677">
    <property type="term" value="F:DNA binding"/>
    <property type="evidence" value="ECO:0007669"/>
    <property type="project" value="InterPro"/>
</dbReference>
<feature type="domain" description="HTH cro/C1-type" evidence="1">
    <location>
        <begin position="18"/>
        <end position="72"/>
    </location>
</feature>
<sequence>MARKSIYRPEHRIFAELLRDVRMQAELTQEQLATTLDVDQAFVSEAERGRRRLDTVQVRDWCLACGIDLVHISREFQKRLSNPRYQEPREPDGRRRPR</sequence>
<dbReference type="InterPro" id="IPR010982">
    <property type="entry name" value="Lambda_DNA-bd_dom_sf"/>
</dbReference>
<dbReference type="InterPro" id="IPR001387">
    <property type="entry name" value="Cro/C1-type_HTH"/>
</dbReference>
<dbReference type="PROSITE" id="PS50943">
    <property type="entry name" value="HTH_CROC1"/>
    <property type="match status" value="1"/>
</dbReference>
<dbReference type="SMART" id="SM00530">
    <property type="entry name" value="HTH_XRE"/>
    <property type="match status" value="1"/>
</dbReference>
<comment type="caution">
    <text evidence="2">The sequence shown here is derived from an EMBL/GenBank/DDBJ whole genome shotgun (WGS) entry which is preliminary data.</text>
</comment>
<dbReference type="CDD" id="cd00093">
    <property type="entry name" value="HTH_XRE"/>
    <property type="match status" value="1"/>
</dbReference>
<reference evidence="2 3" key="1">
    <citation type="submission" date="2018-12" db="EMBL/GenBank/DDBJ databases">
        <title>Dyella dinghuensis sp. nov. DHOA06 and Dyella choica sp. nov. 4M-K27, isolated from forest soil.</title>
        <authorList>
            <person name="Qiu L.-H."/>
            <person name="Gao Z.-H."/>
        </authorList>
    </citation>
    <scope>NUCLEOTIDE SEQUENCE [LARGE SCALE GENOMIC DNA]</scope>
    <source>
        <strain evidence="2 3">4M-K27</strain>
    </source>
</reference>
<dbReference type="SUPFAM" id="SSF47413">
    <property type="entry name" value="lambda repressor-like DNA-binding domains"/>
    <property type="match status" value="1"/>
</dbReference>
<dbReference type="Pfam" id="PF13560">
    <property type="entry name" value="HTH_31"/>
    <property type="match status" value="1"/>
</dbReference>
<dbReference type="AlphaFoldDB" id="A0A432M0T3"/>
<evidence type="ECO:0000259" key="1">
    <source>
        <dbReference type="PROSITE" id="PS50943"/>
    </source>
</evidence>
<dbReference type="Proteomes" id="UP000274358">
    <property type="component" value="Unassembled WGS sequence"/>
</dbReference>
<evidence type="ECO:0000313" key="3">
    <source>
        <dbReference type="Proteomes" id="UP000274358"/>
    </source>
</evidence>
<dbReference type="EMBL" id="RYYV01000022">
    <property type="protein sequence ID" value="RUL70518.1"/>
    <property type="molecule type" value="Genomic_DNA"/>
</dbReference>